<evidence type="ECO:0000313" key="3">
    <source>
        <dbReference type="Proteomes" id="UP001202887"/>
    </source>
</evidence>
<dbReference type="Proteomes" id="UP001202887">
    <property type="component" value="Unassembled WGS sequence"/>
</dbReference>
<dbReference type="RefSeq" id="WP_040510345.1">
    <property type="nucleotide sequence ID" value="NZ_CP062147.1"/>
</dbReference>
<name>A0AAW5ERW5_NOVHA</name>
<reference evidence="2" key="1">
    <citation type="journal article" date="2021" name="Polymers (Basel)">
        <title>Highly Stretchable Bacterial Cellulose Produced by Komagataeibacter hansenii SI1.</title>
        <authorList>
            <person name="Cielecka I."/>
            <person name="Ryngajllo M."/>
            <person name="Maniukiewicz W."/>
            <person name="Bielecki S."/>
        </authorList>
    </citation>
    <scope>NUCLEOTIDE SEQUENCE</scope>
    <source>
        <strain evidence="2">SI1</strain>
    </source>
</reference>
<proteinExistence type="predicted"/>
<sequence>MAAPRTAWSDDGPAANTPCGLKRCDPVRVSPPSCRQRVFATSTIECHENARMRGTGRHRPATAQYPWRAHYECDPAMPQISDAGPDA</sequence>
<comment type="caution">
    <text evidence="2">The sequence shown here is derived from an EMBL/GenBank/DDBJ whole genome shotgun (WGS) entry which is preliminary data.</text>
</comment>
<reference evidence="2" key="2">
    <citation type="submission" date="2022-03" db="EMBL/GenBank/DDBJ databases">
        <authorList>
            <person name="Ryngajllo M."/>
            <person name="Jacek P."/>
            <person name="Kubiak K."/>
        </authorList>
    </citation>
    <scope>NUCLEOTIDE SEQUENCE</scope>
    <source>
        <strain evidence="2">SI1</strain>
    </source>
</reference>
<gene>
    <name evidence="2" type="ORF">K1W68_11095</name>
</gene>
<accession>A0AAW5ERW5</accession>
<organism evidence="2 3">
    <name type="scientific">Novacetimonas hansenii</name>
    <name type="common">Komagataeibacter hansenii</name>
    <dbReference type="NCBI Taxonomy" id="436"/>
    <lineage>
        <taxon>Bacteria</taxon>
        <taxon>Pseudomonadati</taxon>
        <taxon>Pseudomonadota</taxon>
        <taxon>Alphaproteobacteria</taxon>
        <taxon>Acetobacterales</taxon>
        <taxon>Acetobacteraceae</taxon>
        <taxon>Novacetimonas</taxon>
    </lineage>
</organism>
<protein>
    <submittedName>
        <fullName evidence="2">Uncharacterized protein</fullName>
    </submittedName>
</protein>
<evidence type="ECO:0000256" key="1">
    <source>
        <dbReference type="SAM" id="MobiDB-lite"/>
    </source>
</evidence>
<evidence type="ECO:0000313" key="2">
    <source>
        <dbReference type="EMBL" id="MCJ8354527.1"/>
    </source>
</evidence>
<dbReference type="EMBL" id="JAIBCX010000028">
    <property type="protein sequence ID" value="MCJ8354527.1"/>
    <property type="molecule type" value="Genomic_DNA"/>
</dbReference>
<dbReference type="AlphaFoldDB" id="A0AAW5ERW5"/>
<feature type="region of interest" description="Disordered" evidence="1">
    <location>
        <begin position="1"/>
        <end position="22"/>
    </location>
</feature>
<dbReference type="GeneID" id="61365857"/>